<reference evidence="2 3" key="1">
    <citation type="journal article" date="2018" name="Front. Plant Sci.">
        <title>Red Clover (Trifolium pratense) and Zigzag Clover (T. medium) - A Picture of Genomic Similarities and Differences.</title>
        <authorList>
            <person name="Dluhosova J."/>
            <person name="Istvanek J."/>
            <person name="Nedelnik J."/>
            <person name="Repkova J."/>
        </authorList>
    </citation>
    <scope>NUCLEOTIDE SEQUENCE [LARGE SCALE GENOMIC DNA]</scope>
    <source>
        <strain evidence="3">cv. 10/8</strain>
        <tissue evidence="2">Leaf</tissue>
    </source>
</reference>
<keyword evidence="3" id="KW-1185">Reference proteome</keyword>
<organism evidence="2 3">
    <name type="scientific">Trifolium medium</name>
    <dbReference type="NCBI Taxonomy" id="97028"/>
    <lineage>
        <taxon>Eukaryota</taxon>
        <taxon>Viridiplantae</taxon>
        <taxon>Streptophyta</taxon>
        <taxon>Embryophyta</taxon>
        <taxon>Tracheophyta</taxon>
        <taxon>Spermatophyta</taxon>
        <taxon>Magnoliopsida</taxon>
        <taxon>eudicotyledons</taxon>
        <taxon>Gunneridae</taxon>
        <taxon>Pentapetalae</taxon>
        <taxon>rosids</taxon>
        <taxon>fabids</taxon>
        <taxon>Fabales</taxon>
        <taxon>Fabaceae</taxon>
        <taxon>Papilionoideae</taxon>
        <taxon>50 kb inversion clade</taxon>
        <taxon>NPAAA clade</taxon>
        <taxon>Hologalegina</taxon>
        <taxon>IRL clade</taxon>
        <taxon>Trifolieae</taxon>
        <taxon>Trifolium</taxon>
    </lineage>
</organism>
<feature type="region of interest" description="Disordered" evidence="1">
    <location>
        <begin position="71"/>
        <end position="91"/>
    </location>
</feature>
<feature type="non-terminal residue" evidence="2">
    <location>
        <position position="91"/>
    </location>
</feature>
<evidence type="ECO:0000256" key="1">
    <source>
        <dbReference type="SAM" id="MobiDB-lite"/>
    </source>
</evidence>
<dbReference type="Proteomes" id="UP000265520">
    <property type="component" value="Unassembled WGS sequence"/>
</dbReference>
<accession>A0A392T8S1</accession>
<proteinExistence type="predicted"/>
<protein>
    <submittedName>
        <fullName evidence="2">Uncharacterized protein</fullName>
    </submittedName>
</protein>
<evidence type="ECO:0000313" key="3">
    <source>
        <dbReference type="Proteomes" id="UP000265520"/>
    </source>
</evidence>
<sequence>VPELGQGINGVLPNIQHNLLQLVSVSCGPLSMSTPPPPPPPPRSLADLERKMDVRHTDLQARFEEILTLVRSQSQHNEHEYSSGRSHGNQH</sequence>
<feature type="non-terminal residue" evidence="2">
    <location>
        <position position="1"/>
    </location>
</feature>
<comment type="caution">
    <text evidence="2">The sequence shown here is derived from an EMBL/GenBank/DDBJ whole genome shotgun (WGS) entry which is preliminary data.</text>
</comment>
<name>A0A392T8S1_9FABA</name>
<dbReference type="EMBL" id="LXQA010530484">
    <property type="protein sequence ID" value="MCI57523.1"/>
    <property type="molecule type" value="Genomic_DNA"/>
</dbReference>
<evidence type="ECO:0000313" key="2">
    <source>
        <dbReference type="EMBL" id="MCI57523.1"/>
    </source>
</evidence>
<dbReference type="AlphaFoldDB" id="A0A392T8S1"/>